<dbReference type="Gramene" id="AET4Gv20288200.4">
    <property type="protein sequence ID" value="AET4Gv20288200.4"/>
    <property type="gene ID" value="AET4Gv20288200"/>
</dbReference>
<dbReference type="HAMAP" id="MF_00386">
    <property type="entry name" value="UPF0161_YidD"/>
    <property type="match status" value="1"/>
</dbReference>
<reference evidence="1" key="5">
    <citation type="journal article" date="2021" name="G3 (Bethesda)">
        <title>Aegilops tauschii genome assembly Aet v5.0 features greater sequence contiguity and improved annotation.</title>
        <authorList>
            <person name="Wang L."/>
            <person name="Zhu T."/>
            <person name="Rodriguez J.C."/>
            <person name="Deal K.R."/>
            <person name="Dubcovsky J."/>
            <person name="McGuire P.E."/>
            <person name="Lux T."/>
            <person name="Spannagl M."/>
            <person name="Mayer K.F.X."/>
            <person name="Baldrich P."/>
            <person name="Meyers B.C."/>
            <person name="Huo N."/>
            <person name="Gu Y.Q."/>
            <person name="Zhou H."/>
            <person name="Devos K.M."/>
            <person name="Bennetzen J.L."/>
            <person name="Unver T."/>
            <person name="Budak H."/>
            <person name="Gulick P.J."/>
            <person name="Galiba G."/>
            <person name="Kalapos B."/>
            <person name="Nelson D.R."/>
            <person name="Li P."/>
            <person name="You F.M."/>
            <person name="Luo M.C."/>
            <person name="Dvorak J."/>
        </authorList>
    </citation>
    <scope>NUCLEOTIDE SEQUENCE [LARGE SCALE GENOMIC DNA]</scope>
    <source>
        <strain evidence="1">cv. AL8/78</strain>
    </source>
</reference>
<name>A0A453HT54_AEGTS</name>
<dbReference type="InterPro" id="IPR002696">
    <property type="entry name" value="Membr_insert_effic_factor_YidD"/>
</dbReference>
<proteinExistence type="inferred from homology"/>
<sequence length="173" mass="19173">FHRVGITVYLAQKASNPARTLSNKKILRKSPLLVCAAGRRHATVAMAAPVSASLLPLARSAPSFTGPHYKNKRRIPMVRVCCAADDDEEEVNDLGVKVALSMLKFYKREISPLLPSSCRYVPTCSEYSMQAYKRYGVAKGTILTAWRLCRCNPLGGQGYDPPRWFGEGELPEE</sequence>
<accession>A0A453HT54</accession>
<dbReference type="Proteomes" id="UP000015105">
    <property type="component" value="Chromosome 4D"/>
</dbReference>
<dbReference type="NCBIfam" id="TIGR00278">
    <property type="entry name" value="membrane protein insertion efficiency factor YidD"/>
    <property type="match status" value="1"/>
</dbReference>
<evidence type="ECO:0000313" key="1">
    <source>
        <dbReference type="EnsemblPlants" id="AET4Gv20288200.5"/>
    </source>
</evidence>
<dbReference type="Gramene" id="AET4Gv20288200.5">
    <property type="protein sequence ID" value="AET4Gv20288200.5"/>
    <property type="gene ID" value="AET4Gv20288200"/>
</dbReference>
<dbReference type="Pfam" id="PF01809">
    <property type="entry name" value="YidD"/>
    <property type="match status" value="1"/>
</dbReference>
<protein>
    <submittedName>
        <fullName evidence="1">Uncharacterized protein</fullName>
    </submittedName>
</protein>
<dbReference type="SMART" id="SM01234">
    <property type="entry name" value="Haemolytic"/>
    <property type="match status" value="1"/>
</dbReference>
<reference evidence="2" key="2">
    <citation type="journal article" date="2017" name="Nat. Plants">
        <title>The Aegilops tauschii genome reveals multiple impacts of transposons.</title>
        <authorList>
            <person name="Zhao G."/>
            <person name="Zou C."/>
            <person name="Li K."/>
            <person name="Wang K."/>
            <person name="Li T."/>
            <person name="Gao L."/>
            <person name="Zhang X."/>
            <person name="Wang H."/>
            <person name="Yang Z."/>
            <person name="Liu X."/>
            <person name="Jiang W."/>
            <person name="Mao L."/>
            <person name="Kong X."/>
            <person name="Jiao Y."/>
            <person name="Jia J."/>
        </authorList>
    </citation>
    <scope>NUCLEOTIDE SEQUENCE [LARGE SCALE GENOMIC DNA]</scope>
    <source>
        <strain evidence="2">cv. AL8/78</strain>
    </source>
</reference>
<reference evidence="1" key="4">
    <citation type="submission" date="2019-03" db="UniProtKB">
        <authorList>
            <consortium name="EnsemblPlants"/>
        </authorList>
    </citation>
    <scope>IDENTIFICATION</scope>
</reference>
<dbReference type="PANTHER" id="PTHR33383">
    <property type="entry name" value="MEMBRANE PROTEIN INSERTION EFFICIENCY FACTOR-RELATED"/>
    <property type="match status" value="1"/>
</dbReference>
<evidence type="ECO:0000313" key="2">
    <source>
        <dbReference type="Proteomes" id="UP000015105"/>
    </source>
</evidence>
<reference evidence="1" key="3">
    <citation type="journal article" date="2017" name="Nature">
        <title>Genome sequence of the progenitor of the wheat D genome Aegilops tauschii.</title>
        <authorList>
            <person name="Luo M.C."/>
            <person name="Gu Y.Q."/>
            <person name="Puiu D."/>
            <person name="Wang H."/>
            <person name="Twardziok S.O."/>
            <person name="Deal K.R."/>
            <person name="Huo N."/>
            <person name="Zhu T."/>
            <person name="Wang L."/>
            <person name="Wang Y."/>
            <person name="McGuire P.E."/>
            <person name="Liu S."/>
            <person name="Long H."/>
            <person name="Ramasamy R.K."/>
            <person name="Rodriguez J.C."/>
            <person name="Van S.L."/>
            <person name="Yuan L."/>
            <person name="Wang Z."/>
            <person name="Xia Z."/>
            <person name="Xiao L."/>
            <person name="Anderson O.D."/>
            <person name="Ouyang S."/>
            <person name="Liang Y."/>
            <person name="Zimin A.V."/>
            <person name="Pertea G."/>
            <person name="Qi P."/>
            <person name="Bennetzen J.L."/>
            <person name="Dai X."/>
            <person name="Dawson M.W."/>
            <person name="Muller H.G."/>
            <person name="Kugler K."/>
            <person name="Rivarola-Duarte L."/>
            <person name="Spannagl M."/>
            <person name="Mayer K.F.X."/>
            <person name="Lu F.H."/>
            <person name="Bevan M.W."/>
            <person name="Leroy P."/>
            <person name="Li P."/>
            <person name="You F.M."/>
            <person name="Sun Q."/>
            <person name="Liu Z."/>
            <person name="Lyons E."/>
            <person name="Wicker T."/>
            <person name="Salzberg S.L."/>
            <person name="Devos K.M."/>
            <person name="Dvorak J."/>
        </authorList>
    </citation>
    <scope>NUCLEOTIDE SEQUENCE [LARGE SCALE GENOMIC DNA]</scope>
    <source>
        <strain evidence="1">cv. AL8/78</strain>
    </source>
</reference>
<dbReference type="EnsemblPlants" id="AET4Gv20288200.5">
    <property type="protein sequence ID" value="AET4Gv20288200.5"/>
    <property type="gene ID" value="AET4Gv20288200"/>
</dbReference>
<dbReference type="PANTHER" id="PTHR33383:SF1">
    <property type="entry name" value="MEMBRANE PROTEIN INSERTION EFFICIENCY FACTOR-RELATED"/>
    <property type="match status" value="1"/>
</dbReference>
<keyword evidence="2" id="KW-1185">Reference proteome</keyword>
<dbReference type="EnsemblPlants" id="AET4Gv20288200.4">
    <property type="protein sequence ID" value="AET4Gv20288200.4"/>
    <property type="gene ID" value="AET4Gv20288200"/>
</dbReference>
<dbReference type="AlphaFoldDB" id="A0A453HT54"/>
<reference evidence="2" key="1">
    <citation type="journal article" date="2014" name="Science">
        <title>Ancient hybridizations among the ancestral genomes of bread wheat.</title>
        <authorList>
            <consortium name="International Wheat Genome Sequencing Consortium,"/>
            <person name="Marcussen T."/>
            <person name="Sandve S.R."/>
            <person name="Heier L."/>
            <person name="Spannagl M."/>
            <person name="Pfeifer M."/>
            <person name="Jakobsen K.S."/>
            <person name="Wulff B.B."/>
            <person name="Steuernagel B."/>
            <person name="Mayer K.F."/>
            <person name="Olsen O.A."/>
        </authorList>
    </citation>
    <scope>NUCLEOTIDE SEQUENCE [LARGE SCALE GENOMIC DNA]</scope>
    <source>
        <strain evidence="2">cv. AL8/78</strain>
    </source>
</reference>
<organism evidence="1 2">
    <name type="scientific">Aegilops tauschii subsp. strangulata</name>
    <name type="common">Goatgrass</name>
    <dbReference type="NCBI Taxonomy" id="200361"/>
    <lineage>
        <taxon>Eukaryota</taxon>
        <taxon>Viridiplantae</taxon>
        <taxon>Streptophyta</taxon>
        <taxon>Embryophyta</taxon>
        <taxon>Tracheophyta</taxon>
        <taxon>Spermatophyta</taxon>
        <taxon>Magnoliopsida</taxon>
        <taxon>Liliopsida</taxon>
        <taxon>Poales</taxon>
        <taxon>Poaceae</taxon>
        <taxon>BOP clade</taxon>
        <taxon>Pooideae</taxon>
        <taxon>Triticodae</taxon>
        <taxon>Triticeae</taxon>
        <taxon>Triticinae</taxon>
        <taxon>Aegilops</taxon>
    </lineage>
</organism>